<evidence type="ECO:0000256" key="2">
    <source>
        <dbReference type="ARBA" id="ARBA00022692"/>
    </source>
</evidence>
<dbReference type="Pfam" id="PF07690">
    <property type="entry name" value="MFS_1"/>
    <property type="match status" value="1"/>
</dbReference>
<feature type="compositionally biased region" description="Basic and acidic residues" evidence="5">
    <location>
        <begin position="575"/>
        <end position="584"/>
    </location>
</feature>
<dbReference type="EMBL" id="JAEPRC010000395">
    <property type="protein sequence ID" value="KAG2198228.1"/>
    <property type="molecule type" value="Genomic_DNA"/>
</dbReference>
<feature type="region of interest" description="Disordered" evidence="5">
    <location>
        <begin position="1"/>
        <end position="32"/>
    </location>
</feature>
<dbReference type="PANTHER" id="PTHR23501">
    <property type="entry name" value="MAJOR FACILITATOR SUPERFAMILY"/>
    <property type="match status" value="1"/>
</dbReference>
<dbReference type="PANTHER" id="PTHR23501:SF87">
    <property type="entry name" value="SIDEROPHORE IRON TRANSPORTER 2"/>
    <property type="match status" value="1"/>
</dbReference>
<dbReference type="GO" id="GO:0005886">
    <property type="term" value="C:plasma membrane"/>
    <property type="evidence" value="ECO:0007669"/>
    <property type="project" value="TreeGrafter"/>
</dbReference>
<sequence>MKSSTEVEKRQSESISNVEHNAGHNNVSHPDEQSFESQFYGIQKVILMKKLGHKWDKILVVTGIILVAWAKNWEGNLVYSASVQIYSAFNSLSISALVDVVLYIVQTILLPMYAKFSDMIGRTEAFTIAIFFYVISGVIQATAQNMDTLIGGQVIYAFGLSGVTVLGHVLIADITSSANRGIFQAFYDFPAMINIWVAPIAGTAIAENSSWRWCYSMIPFCIGGCSIPLLYGLFKIEKTVKKSGQMPAKDNSKYQNMSFIEKVKFIGNEIDAIGSILFIGALCMILLPLILGPSRWGGWDTPPTIGCLVGGFVCALVFVFYEVKIAEYPVIPVGDWDTATPMAAVMVCAIISSIRAINWTYFMTYLQITRYSTALQATYIDRSYHAMFLLSQLAGGFIMRRFKIYRPVVLAGICFYILGMGLMIPSRYPTSPLGFVIISQIIAGLGSGLIYVPCLVAAQSSVPHGDLAIVTALMSIGGTISTSVGGTIAGAIWNSLLPGQLTSHVPGEFDASQILGNITYIHALSTEQHNGTAIAYGEVQRILSIVALCLSVLALAFWFRMKSFGLTEHDHHDAHPEISEKEASPNEQLADDYSIAKSNSKT</sequence>
<evidence type="ECO:0000256" key="5">
    <source>
        <dbReference type="SAM" id="MobiDB-lite"/>
    </source>
</evidence>
<feature type="transmembrane region" description="Helical" evidence="6">
    <location>
        <begin position="542"/>
        <end position="559"/>
    </location>
</feature>
<evidence type="ECO:0000256" key="1">
    <source>
        <dbReference type="ARBA" id="ARBA00004141"/>
    </source>
</evidence>
<dbReference type="Proteomes" id="UP000650833">
    <property type="component" value="Unassembled WGS sequence"/>
</dbReference>
<proteinExistence type="predicted"/>
<comment type="caution">
    <text evidence="8">The sequence shown here is derived from an EMBL/GenBank/DDBJ whole genome shotgun (WGS) entry which is preliminary data.</text>
</comment>
<evidence type="ECO:0000313" key="8">
    <source>
        <dbReference type="EMBL" id="KAG2198228.1"/>
    </source>
</evidence>
<feature type="compositionally biased region" description="Basic and acidic residues" evidence="5">
    <location>
        <begin position="1"/>
        <end position="12"/>
    </location>
</feature>
<reference evidence="8" key="1">
    <citation type="submission" date="2020-12" db="EMBL/GenBank/DDBJ databases">
        <title>Metabolic potential, ecology and presence of endohyphal bacteria is reflected in genomic diversity of Mucoromycotina.</title>
        <authorList>
            <person name="Muszewska A."/>
            <person name="Okrasinska A."/>
            <person name="Steczkiewicz K."/>
            <person name="Drgas O."/>
            <person name="Orlowska M."/>
            <person name="Perlinska-Lenart U."/>
            <person name="Aleksandrzak-Piekarczyk T."/>
            <person name="Szatraj K."/>
            <person name="Zielenkiewicz U."/>
            <person name="Pilsyk S."/>
            <person name="Malc E."/>
            <person name="Mieczkowski P."/>
            <person name="Kruszewska J.S."/>
            <person name="Biernat P."/>
            <person name="Pawlowska J."/>
        </authorList>
    </citation>
    <scope>NUCLEOTIDE SEQUENCE</scope>
    <source>
        <strain evidence="8">CBS 226.32</strain>
    </source>
</reference>
<evidence type="ECO:0000256" key="3">
    <source>
        <dbReference type="ARBA" id="ARBA00022989"/>
    </source>
</evidence>
<name>A0A8H7QT08_9FUNG</name>
<dbReference type="OrthoDB" id="4078873at2759"/>
<keyword evidence="3 6" id="KW-1133">Transmembrane helix</keyword>
<evidence type="ECO:0000256" key="4">
    <source>
        <dbReference type="ARBA" id="ARBA00023136"/>
    </source>
</evidence>
<protein>
    <recommendedName>
        <fullName evidence="7">Major facilitator superfamily (MFS) profile domain-containing protein</fullName>
    </recommendedName>
</protein>
<feature type="transmembrane region" description="Helical" evidence="6">
    <location>
        <begin position="272"/>
        <end position="291"/>
    </location>
</feature>
<feature type="transmembrane region" description="Helical" evidence="6">
    <location>
        <begin position="155"/>
        <end position="174"/>
    </location>
</feature>
<feature type="transmembrane region" description="Helical" evidence="6">
    <location>
        <begin position="434"/>
        <end position="456"/>
    </location>
</feature>
<evidence type="ECO:0000259" key="7">
    <source>
        <dbReference type="PROSITE" id="PS50850"/>
    </source>
</evidence>
<feature type="transmembrane region" description="Helical" evidence="6">
    <location>
        <begin position="408"/>
        <end position="428"/>
    </location>
</feature>
<feature type="region of interest" description="Disordered" evidence="5">
    <location>
        <begin position="575"/>
        <end position="602"/>
    </location>
</feature>
<dbReference type="AlphaFoldDB" id="A0A8H7QT08"/>
<evidence type="ECO:0000313" key="9">
    <source>
        <dbReference type="Proteomes" id="UP000650833"/>
    </source>
</evidence>
<keyword evidence="2 6" id="KW-0812">Transmembrane</keyword>
<dbReference type="InterPro" id="IPR020846">
    <property type="entry name" value="MFS_dom"/>
</dbReference>
<feature type="transmembrane region" description="Helical" evidence="6">
    <location>
        <begin position="303"/>
        <end position="321"/>
    </location>
</feature>
<gene>
    <name evidence="8" type="ORF">INT46_005219</name>
</gene>
<keyword evidence="4 6" id="KW-0472">Membrane</keyword>
<dbReference type="Gene3D" id="1.20.1250.20">
    <property type="entry name" value="MFS general substrate transporter like domains"/>
    <property type="match status" value="2"/>
</dbReference>
<keyword evidence="9" id="KW-1185">Reference proteome</keyword>
<feature type="transmembrane region" description="Helical" evidence="6">
    <location>
        <begin position="468"/>
        <end position="493"/>
    </location>
</feature>
<dbReference type="SUPFAM" id="SSF103473">
    <property type="entry name" value="MFS general substrate transporter"/>
    <property type="match status" value="1"/>
</dbReference>
<feature type="transmembrane region" description="Helical" evidence="6">
    <location>
        <begin position="217"/>
        <end position="234"/>
    </location>
</feature>
<evidence type="ECO:0000256" key="6">
    <source>
        <dbReference type="SAM" id="Phobius"/>
    </source>
</evidence>
<feature type="transmembrane region" description="Helical" evidence="6">
    <location>
        <begin position="92"/>
        <end position="113"/>
    </location>
</feature>
<organism evidence="8 9">
    <name type="scientific">Mucor plumbeus</name>
    <dbReference type="NCBI Taxonomy" id="97098"/>
    <lineage>
        <taxon>Eukaryota</taxon>
        <taxon>Fungi</taxon>
        <taxon>Fungi incertae sedis</taxon>
        <taxon>Mucoromycota</taxon>
        <taxon>Mucoromycotina</taxon>
        <taxon>Mucoromycetes</taxon>
        <taxon>Mucorales</taxon>
        <taxon>Mucorineae</taxon>
        <taxon>Mucoraceae</taxon>
        <taxon>Mucor</taxon>
    </lineage>
</organism>
<dbReference type="GO" id="GO:0022857">
    <property type="term" value="F:transmembrane transporter activity"/>
    <property type="evidence" value="ECO:0007669"/>
    <property type="project" value="InterPro"/>
</dbReference>
<feature type="transmembrane region" description="Helical" evidence="6">
    <location>
        <begin position="186"/>
        <end position="205"/>
    </location>
</feature>
<feature type="domain" description="Major facilitator superfamily (MFS) profile" evidence="7">
    <location>
        <begin position="60"/>
        <end position="565"/>
    </location>
</feature>
<dbReference type="InterPro" id="IPR036259">
    <property type="entry name" value="MFS_trans_sf"/>
</dbReference>
<feature type="compositionally biased region" description="Polar residues" evidence="5">
    <location>
        <begin position="13"/>
        <end position="28"/>
    </location>
</feature>
<dbReference type="InterPro" id="IPR011701">
    <property type="entry name" value="MFS"/>
</dbReference>
<feature type="transmembrane region" description="Helical" evidence="6">
    <location>
        <begin position="55"/>
        <end position="72"/>
    </location>
</feature>
<comment type="subcellular location">
    <subcellularLocation>
        <location evidence="1">Membrane</location>
        <topology evidence="1">Multi-pass membrane protein</topology>
    </subcellularLocation>
</comment>
<dbReference type="PROSITE" id="PS50850">
    <property type="entry name" value="MFS"/>
    <property type="match status" value="1"/>
</dbReference>
<accession>A0A8H7QT08</accession>
<feature type="transmembrane region" description="Helical" evidence="6">
    <location>
        <begin position="125"/>
        <end position="143"/>
    </location>
</feature>